<proteinExistence type="inferred from homology"/>
<dbReference type="Pfam" id="PF01853">
    <property type="entry name" value="MOZ_SAS"/>
    <property type="match status" value="1"/>
</dbReference>
<evidence type="ECO:0000256" key="2">
    <source>
        <dbReference type="ARBA" id="ARBA00013184"/>
    </source>
</evidence>
<keyword evidence="8" id="KW-1185">Reference proteome</keyword>
<dbReference type="InterPro" id="IPR002717">
    <property type="entry name" value="HAT_MYST-type"/>
</dbReference>
<dbReference type="InterPro" id="IPR016181">
    <property type="entry name" value="Acyl_CoA_acyltransferase"/>
</dbReference>
<dbReference type="EMBL" id="LPNL01000003">
    <property type="protein sequence ID" value="OEJ89551.1"/>
    <property type="molecule type" value="Genomic_DNA"/>
</dbReference>
<name>A0A1E5RRS4_9ASCO</name>
<dbReference type="InterPro" id="IPR036388">
    <property type="entry name" value="WH-like_DNA-bd_sf"/>
</dbReference>
<evidence type="ECO:0000256" key="3">
    <source>
        <dbReference type="ARBA" id="ARBA00022679"/>
    </source>
</evidence>
<dbReference type="SUPFAM" id="SSF55729">
    <property type="entry name" value="Acyl-CoA N-acyltransferases (Nat)"/>
    <property type="match status" value="1"/>
</dbReference>
<dbReference type="Gene3D" id="3.40.630.30">
    <property type="match status" value="1"/>
</dbReference>
<dbReference type="GO" id="GO:0004402">
    <property type="term" value="F:histone acetyltransferase activity"/>
    <property type="evidence" value="ECO:0007669"/>
    <property type="project" value="InterPro"/>
</dbReference>
<reference evidence="8" key="1">
    <citation type="journal article" date="2016" name="Genome Announc.">
        <title>Genome sequences of three species of Hanseniaspora isolated from spontaneous wine fermentations.</title>
        <authorList>
            <person name="Sternes P.R."/>
            <person name="Lee D."/>
            <person name="Kutyna D.R."/>
            <person name="Borneman A.R."/>
        </authorList>
    </citation>
    <scope>NUCLEOTIDE SEQUENCE [LARGE SCALE GENOMIC DNA]</scope>
    <source>
        <strain evidence="8">AWRI3578</strain>
    </source>
</reference>
<dbReference type="PANTHER" id="PTHR10615">
    <property type="entry name" value="HISTONE ACETYLTRANSFERASE"/>
    <property type="match status" value="1"/>
</dbReference>
<organism evidence="7 8">
    <name type="scientific">Hanseniaspora opuntiae</name>
    <dbReference type="NCBI Taxonomy" id="211096"/>
    <lineage>
        <taxon>Eukaryota</taxon>
        <taxon>Fungi</taxon>
        <taxon>Dikarya</taxon>
        <taxon>Ascomycota</taxon>
        <taxon>Saccharomycotina</taxon>
        <taxon>Saccharomycetes</taxon>
        <taxon>Saccharomycodales</taxon>
        <taxon>Saccharomycodaceae</taxon>
        <taxon>Hanseniaspora</taxon>
    </lineage>
</organism>
<accession>A0A1E5RRS4</accession>
<dbReference type="GO" id="GO:0006355">
    <property type="term" value="P:regulation of DNA-templated transcription"/>
    <property type="evidence" value="ECO:0007669"/>
    <property type="project" value="InterPro"/>
</dbReference>
<dbReference type="AlphaFoldDB" id="A0A1E5RRS4"/>
<sequence>MKGKKKGNEESQSYIVTLKYNTSLQRYLHPSINEMNLTNLGKFANSTAISDLKKEPVKRRSLRNSEEALTNNKHIVLDMKLKKEVESWKQDKTIKKKLRKLDLEPSAEETGFFAFLDEYRNTHMETVRSQRKLYISGTEYDNMDLSGYVCGFCFKCFLDEFEYTYHVQQSESCESMTSQEDTVYDDHKGIMIKQLDGLTNSHALQRLSSLSKLFIPHKLNNASDIIKFDFFLLYINNEFAGYFSKEKNTDHWNLSCILIVKKSGISFRNIKNFQFGQFLIHFSYQLSILDEHSLGSPEKPFSDFGLLAYRKYFKFRLTKCISEEIQLDTENFNVVEIPMDQISKITGMIKSDIIFGFESMGVFQYCKTIQKIRVDFDTVRTIHDSEEYKHWLESINQFDKKHFKDFLKQRFSTEENDLHAKRISREPWHDSTKNNTDIWIDVDRTTKITLYKTLSEKDHEKYLNGFE</sequence>
<evidence type="ECO:0000256" key="5">
    <source>
        <dbReference type="PIRSR" id="PIRSR602717-51"/>
    </source>
</evidence>
<dbReference type="Proteomes" id="UP000095605">
    <property type="component" value="Unassembled WGS sequence"/>
</dbReference>
<comment type="caution">
    <text evidence="7">The sequence shown here is derived from an EMBL/GenBank/DDBJ whole genome shotgun (WGS) entry which is preliminary data.</text>
</comment>
<comment type="similarity">
    <text evidence="1">Belongs to the MYST (SAS/MOZ) family.</text>
</comment>
<keyword evidence="3" id="KW-0808">Transferase</keyword>
<dbReference type="InterPro" id="IPR050603">
    <property type="entry name" value="MYST_HAT"/>
</dbReference>
<evidence type="ECO:0000313" key="7">
    <source>
        <dbReference type="EMBL" id="OEJ89551.1"/>
    </source>
</evidence>
<evidence type="ECO:0000313" key="8">
    <source>
        <dbReference type="Proteomes" id="UP000095605"/>
    </source>
</evidence>
<keyword evidence="4" id="KW-0007">Acetylation</keyword>
<feature type="domain" description="MYST-type HAT" evidence="6">
    <location>
        <begin position="67"/>
        <end position="393"/>
    </location>
</feature>
<protein>
    <recommendedName>
        <fullName evidence="2">histone acetyltransferase</fullName>
        <ecNumber evidence="2">2.3.1.48</ecNumber>
    </recommendedName>
</protein>
<dbReference type="EC" id="2.3.1.48" evidence="2"/>
<evidence type="ECO:0000256" key="4">
    <source>
        <dbReference type="ARBA" id="ARBA00022990"/>
    </source>
</evidence>
<dbReference type="OrthoDB" id="787137at2759"/>
<feature type="active site" description="Proton donor/acceptor" evidence="5">
    <location>
        <position position="298"/>
    </location>
</feature>
<evidence type="ECO:0000259" key="6">
    <source>
        <dbReference type="PROSITE" id="PS51726"/>
    </source>
</evidence>
<dbReference type="Gene3D" id="1.10.10.10">
    <property type="entry name" value="Winged helix-like DNA-binding domain superfamily/Winged helix DNA-binding domain"/>
    <property type="match status" value="1"/>
</dbReference>
<evidence type="ECO:0000256" key="1">
    <source>
        <dbReference type="ARBA" id="ARBA00010107"/>
    </source>
</evidence>
<gene>
    <name evidence="7" type="ORF">AWRI3578_g1372</name>
</gene>
<dbReference type="PROSITE" id="PS51726">
    <property type="entry name" value="MYST_HAT"/>
    <property type="match status" value="1"/>
</dbReference>